<sequence>MRLAPWLTAVCLLTPGAAIAQTMPPARPGPTIAAASAWVEEASTDCGQGPVCLGARSSLLNSAMAVFMGLPCADGGSCGPAEAALRDKATAVYTAVKAQSRDARMPLTADALADSGTDAAGFSATLDTWISTAQGDCGLGQRLCVLGQLWLLTQADQAARSGPPCDGMADCKAARLTLMRQTDQRLDAPKRRILALMPWPLSTTWGPAASNGAWLLVQHADADPAYQQRELGILLSQATLPPDERRHAAYLIDRLATASQREQVYGTQGWCDGKRWVSLPTRDPRHLDDRRHAVGMGPMAAYREEVARICQ</sequence>
<accession>A0A560GR29</accession>
<evidence type="ECO:0000256" key="1">
    <source>
        <dbReference type="SAM" id="SignalP"/>
    </source>
</evidence>
<feature type="chain" id="PRO_5022078935" description="Lysozyme inhibitor LprI N-terminal domain-containing protein" evidence="1">
    <location>
        <begin position="21"/>
        <end position="311"/>
    </location>
</feature>
<name>A0A560GR29_9PROT</name>
<dbReference type="RefSeq" id="WP_145735408.1">
    <property type="nucleotide sequence ID" value="NZ_VITR01000017.1"/>
</dbReference>
<proteinExistence type="predicted"/>
<dbReference type="Pfam" id="PF20329">
    <property type="entry name" value="DUF6624"/>
    <property type="match status" value="1"/>
</dbReference>
<keyword evidence="3" id="KW-1185">Reference proteome</keyword>
<dbReference type="OrthoDB" id="7632344at2"/>
<dbReference type="EMBL" id="VITR01000017">
    <property type="protein sequence ID" value="TWB36476.1"/>
    <property type="molecule type" value="Genomic_DNA"/>
</dbReference>
<comment type="caution">
    <text evidence="2">The sequence shown here is derived from an EMBL/GenBank/DDBJ whole genome shotgun (WGS) entry which is preliminary data.</text>
</comment>
<feature type="signal peptide" evidence="1">
    <location>
        <begin position="1"/>
        <end position="20"/>
    </location>
</feature>
<dbReference type="InterPro" id="IPR046732">
    <property type="entry name" value="DUF6624"/>
</dbReference>
<evidence type="ECO:0000313" key="3">
    <source>
        <dbReference type="Proteomes" id="UP000315751"/>
    </source>
</evidence>
<evidence type="ECO:0008006" key="4">
    <source>
        <dbReference type="Google" id="ProtNLM"/>
    </source>
</evidence>
<organism evidence="2 3">
    <name type="scientific">Nitrospirillum amazonense</name>
    <dbReference type="NCBI Taxonomy" id="28077"/>
    <lineage>
        <taxon>Bacteria</taxon>
        <taxon>Pseudomonadati</taxon>
        <taxon>Pseudomonadota</taxon>
        <taxon>Alphaproteobacteria</taxon>
        <taxon>Rhodospirillales</taxon>
        <taxon>Azospirillaceae</taxon>
        <taxon>Nitrospirillum</taxon>
    </lineage>
</organism>
<keyword evidence="1" id="KW-0732">Signal</keyword>
<dbReference type="AlphaFoldDB" id="A0A560GR29"/>
<dbReference type="Proteomes" id="UP000315751">
    <property type="component" value="Unassembled WGS sequence"/>
</dbReference>
<reference evidence="2 3" key="1">
    <citation type="submission" date="2019-06" db="EMBL/GenBank/DDBJ databases">
        <title>Genomic Encyclopedia of Type Strains, Phase IV (KMG-V): Genome sequencing to study the core and pangenomes of soil and plant-associated prokaryotes.</title>
        <authorList>
            <person name="Whitman W."/>
        </authorList>
    </citation>
    <scope>NUCLEOTIDE SEQUENCE [LARGE SCALE GENOMIC DNA]</scope>
    <source>
        <strain evidence="2 3">BR 11622</strain>
    </source>
</reference>
<gene>
    <name evidence="2" type="ORF">FBZ90_11737</name>
</gene>
<protein>
    <recommendedName>
        <fullName evidence="4">Lysozyme inhibitor LprI N-terminal domain-containing protein</fullName>
    </recommendedName>
</protein>
<evidence type="ECO:0000313" key="2">
    <source>
        <dbReference type="EMBL" id="TWB36476.1"/>
    </source>
</evidence>